<sequence>MEHIGHKANGIDPRYQHKLGITLEPTKISIVNLNTLVLIENDLFSKLFIKLVEQGEPKVPNEEFEEIKRQKGDKGKNREEVKNVVNAQEWLEENYPDKEKYIPSIYINQQLEGVLDCSGENEQYGDKNFGKTREEITELDIREKALEGELDLSDFKNLEILKCSDNYLTQIPYLPNPEKMNSL</sequence>
<name>A0ACA9LGV5_9GLOM</name>
<dbReference type="Proteomes" id="UP000789860">
    <property type="component" value="Unassembled WGS sequence"/>
</dbReference>
<accession>A0ACA9LGV5</accession>
<reference evidence="1" key="1">
    <citation type="submission" date="2021-06" db="EMBL/GenBank/DDBJ databases">
        <authorList>
            <person name="Kallberg Y."/>
            <person name="Tangrot J."/>
            <person name="Rosling A."/>
        </authorList>
    </citation>
    <scope>NUCLEOTIDE SEQUENCE</scope>
    <source>
        <strain evidence="1">AU212A</strain>
    </source>
</reference>
<keyword evidence="2" id="KW-1185">Reference proteome</keyword>
<proteinExistence type="predicted"/>
<organism evidence="1 2">
    <name type="scientific">Scutellospora calospora</name>
    <dbReference type="NCBI Taxonomy" id="85575"/>
    <lineage>
        <taxon>Eukaryota</taxon>
        <taxon>Fungi</taxon>
        <taxon>Fungi incertae sedis</taxon>
        <taxon>Mucoromycota</taxon>
        <taxon>Glomeromycotina</taxon>
        <taxon>Glomeromycetes</taxon>
        <taxon>Diversisporales</taxon>
        <taxon>Gigasporaceae</taxon>
        <taxon>Scutellospora</taxon>
    </lineage>
</organism>
<gene>
    <name evidence="1" type="ORF">SCALOS_LOCUS4425</name>
</gene>
<evidence type="ECO:0000313" key="2">
    <source>
        <dbReference type="Proteomes" id="UP000789860"/>
    </source>
</evidence>
<comment type="caution">
    <text evidence="1">The sequence shown here is derived from an EMBL/GenBank/DDBJ whole genome shotgun (WGS) entry which is preliminary data.</text>
</comment>
<evidence type="ECO:0000313" key="1">
    <source>
        <dbReference type="EMBL" id="CAG8530182.1"/>
    </source>
</evidence>
<dbReference type="EMBL" id="CAJVPM010005989">
    <property type="protein sequence ID" value="CAG8530182.1"/>
    <property type="molecule type" value="Genomic_DNA"/>
</dbReference>
<protein>
    <submittedName>
        <fullName evidence="1">691_t:CDS:1</fullName>
    </submittedName>
</protein>